<dbReference type="AlphaFoldDB" id="A0A1L7GTG4"/>
<sequence length="208" mass="22998">MKREFLKDMKLTDEQIDAIMAENGKDVNGLKEQVNSLTTEKDGLQSQLTERDTQLKDLKGKVKDSDELTAEIDQLQKANKEAKEKYEADLTAQQKSFLVDKALNSAGARNAKAVSSLLDLDSVEVKDGQLTGLDDQLKSLRDSDSYLFKEDPQQKEPQPKGGVQITGGQPNPEGAPKTIDLAHASYQEIKAFKDAHPDNFSKMTAETN</sequence>
<dbReference type="RefSeq" id="WP_075667128.1">
    <property type="nucleotide sequence ID" value="NZ_CP019030.1"/>
</dbReference>
<feature type="compositionally biased region" description="Basic and acidic residues" evidence="2">
    <location>
        <begin position="142"/>
        <end position="158"/>
    </location>
</feature>
<organism evidence="3 4">
    <name type="scientific">Limosilactobacillus fermentum</name>
    <name type="common">Lactobacillus fermentum</name>
    <dbReference type="NCBI Taxonomy" id="1613"/>
    <lineage>
        <taxon>Bacteria</taxon>
        <taxon>Bacillati</taxon>
        <taxon>Bacillota</taxon>
        <taxon>Bacilli</taxon>
        <taxon>Lactobacillales</taxon>
        <taxon>Lactobacillaceae</taxon>
        <taxon>Limosilactobacillus</taxon>
    </lineage>
</organism>
<gene>
    <name evidence="3" type="ORF">BUW47_02000</name>
</gene>
<proteinExistence type="predicted"/>
<evidence type="ECO:0008006" key="5">
    <source>
        <dbReference type="Google" id="ProtNLM"/>
    </source>
</evidence>
<feature type="coiled-coil region" evidence="1">
    <location>
        <begin position="27"/>
        <end position="92"/>
    </location>
</feature>
<dbReference type="OrthoDB" id="2365850at2"/>
<dbReference type="EMBL" id="CP019030">
    <property type="protein sequence ID" value="APU45288.1"/>
    <property type="molecule type" value="Genomic_DNA"/>
</dbReference>
<feature type="region of interest" description="Disordered" evidence="2">
    <location>
        <begin position="142"/>
        <end position="178"/>
    </location>
</feature>
<evidence type="ECO:0000256" key="2">
    <source>
        <dbReference type="SAM" id="MobiDB-lite"/>
    </source>
</evidence>
<evidence type="ECO:0000256" key="1">
    <source>
        <dbReference type="SAM" id="Coils"/>
    </source>
</evidence>
<keyword evidence="1" id="KW-0175">Coiled coil</keyword>
<evidence type="ECO:0000313" key="3">
    <source>
        <dbReference type="EMBL" id="APU45288.1"/>
    </source>
</evidence>
<evidence type="ECO:0000313" key="4">
    <source>
        <dbReference type="Proteomes" id="UP000185427"/>
    </source>
</evidence>
<dbReference type="Pfam" id="PF06810">
    <property type="entry name" value="Phage_scaffold"/>
    <property type="match status" value="1"/>
</dbReference>
<reference evidence="3 4" key="1">
    <citation type="submission" date="2016-12" db="EMBL/GenBank/DDBJ databases">
        <title>Complete Genome Sequence of Lactobacillus fermentum Strain SNUV175, a Probiotic for Treatment of Bacterial Vaginosis.</title>
        <authorList>
            <person name="Lee S."/>
            <person name="You H.J."/>
            <person name="Kwon B."/>
            <person name="Ko G."/>
        </authorList>
    </citation>
    <scope>NUCLEOTIDE SEQUENCE [LARGE SCALE GENOMIC DNA]</scope>
    <source>
        <strain evidence="3 4">SNUV175</strain>
    </source>
</reference>
<name>A0A1L7GTG4_LIMFE</name>
<dbReference type="InterPro" id="IPR009636">
    <property type="entry name" value="SCAF"/>
</dbReference>
<dbReference type="Proteomes" id="UP000185427">
    <property type="component" value="Chromosome"/>
</dbReference>
<accession>A0A1L7GTG4</accession>
<protein>
    <recommendedName>
        <fullName evidence="5">Scaffolding protein</fullName>
    </recommendedName>
</protein>